<name>L7E0T6_MICAE</name>
<dbReference type="EMBL" id="ANKQ01000004">
    <property type="protein sequence ID" value="ELP52288.1"/>
    <property type="molecule type" value="Genomic_DNA"/>
</dbReference>
<evidence type="ECO:0000313" key="3">
    <source>
        <dbReference type="EMBL" id="ELP52288.1"/>
    </source>
</evidence>
<evidence type="ECO:0000256" key="2">
    <source>
        <dbReference type="SAM" id="Phobius"/>
    </source>
</evidence>
<comment type="caution">
    <text evidence="3">The sequence shown here is derived from an EMBL/GenBank/DDBJ whole genome shotgun (WGS) entry which is preliminary data.</text>
</comment>
<evidence type="ECO:0000313" key="4">
    <source>
        <dbReference type="Proteomes" id="UP000010932"/>
    </source>
</evidence>
<dbReference type="AlphaFoldDB" id="L7E0T6"/>
<keyword evidence="2" id="KW-0472">Membrane</keyword>
<evidence type="ECO:0000256" key="1">
    <source>
        <dbReference type="SAM" id="MobiDB-lite"/>
    </source>
</evidence>
<dbReference type="Proteomes" id="UP000010932">
    <property type="component" value="Unassembled WGS sequence"/>
</dbReference>
<dbReference type="PATRIC" id="fig|1134457.3.peg.5197"/>
<keyword evidence="2" id="KW-1133">Transmembrane helix</keyword>
<proteinExistence type="predicted"/>
<feature type="transmembrane region" description="Helical" evidence="2">
    <location>
        <begin position="20"/>
        <end position="40"/>
    </location>
</feature>
<reference evidence="3 4" key="1">
    <citation type="journal article" date="2013" name="Genome Announc.">
        <title>Whole-Genome Sequence of Microcystis aeruginosa TAIHU98, a Nontoxic Bloom-Forming Strain Isolated from Taihu Lake, China.</title>
        <authorList>
            <person name="Yang C."/>
            <person name="Zhang W."/>
            <person name="Ren M."/>
            <person name="Song L."/>
            <person name="Li T."/>
            <person name="Zhao J."/>
        </authorList>
    </citation>
    <scope>NUCLEOTIDE SEQUENCE [LARGE SCALE GENOMIC DNA]</scope>
    <source>
        <strain evidence="3 4">TAIHU98</strain>
    </source>
</reference>
<sequence length="114" mass="12474">MDWPMNNRLYLHLMANREKGFALPLVLLIGLILMGTGITVMMRVQGNQSKVIAQKARADSLTSSEAGLARVQDLLNSIRVMAKVDSNCTSGDCWQTAEVPSGNPSTDLQKDLKN</sequence>
<accession>L7E0T6</accession>
<gene>
    <name evidence="3" type="ORF">O53_5183</name>
</gene>
<organism evidence="3 4">
    <name type="scientific">Microcystis aeruginosa TAIHU98</name>
    <dbReference type="NCBI Taxonomy" id="1134457"/>
    <lineage>
        <taxon>Bacteria</taxon>
        <taxon>Bacillati</taxon>
        <taxon>Cyanobacteriota</taxon>
        <taxon>Cyanophyceae</taxon>
        <taxon>Oscillatoriophycideae</taxon>
        <taxon>Chroococcales</taxon>
        <taxon>Microcystaceae</taxon>
        <taxon>Microcystis</taxon>
    </lineage>
</organism>
<keyword evidence="2" id="KW-0812">Transmembrane</keyword>
<protein>
    <submittedName>
        <fullName evidence="3">Uncharacterized protein</fullName>
    </submittedName>
</protein>
<feature type="region of interest" description="Disordered" evidence="1">
    <location>
        <begin position="95"/>
        <end position="114"/>
    </location>
</feature>